<evidence type="ECO:0000259" key="8">
    <source>
        <dbReference type="PROSITE" id="PS50885"/>
    </source>
</evidence>
<keyword evidence="4" id="KW-0418">Kinase</keyword>
<evidence type="ECO:0000256" key="1">
    <source>
        <dbReference type="ARBA" id="ARBA00004370"/>
    </source>
</evidence>
<dbReference type="PROSITE" id="PS50885">
    <property type="entry name" value="HAMP"/>
    <property type="match status" value="1"/>
</dbReference>
<keyword evidence="2" id="KW-0597">Phosphoprotein</keyword>
<dbReference type="RefSeq" id="WP_315650316.1">
    <property type="nucleotide sequence ID" value="NZ_JAVXZY010000003.1"/>
</dbReference>
<dbReference type="InterPro" id="IPR036890">
    <property type="entry name" value="HATPase_C_sf"/>
</dbReference>
<keyword evidence="7" id="KW-1133">Transmembrane helix</keyword>
<sequence>MSSISPPLQQAPRSPLLLRLLGPASWLSGRLSFSRKFLLVGGVMLLALALLSLPLLRQTAAAAQQAGQERRGLQAYEQQSKLLVELVQLRGAASLPPAQAESLRQRLQALQRWAHEEAPAPSTLPDLALRLQQHWAQLHSLPAGEEAQRRFAAHTAVINGLLALQRESARAHRLNVDPQLDTAFDMLSNRLPLLMETLAKQQDALKLSSDAMASYALGAQVVLSESAPALRAGMTQLLAQADGQTAAALRQQLAALLRGIELQQETVDKIIDRPEAVAELGPLASRNQQLARELIAASATEADAQLQTRLDALLRSQWQVAALLVIAVAAIAYLFAGIYVSTLRSLRRLSQGTEAFCAGQLGTRIRIDTEDELVLVARNFNTVAAEVSRLLEVIREQNESRQRELERLVQLRTLELADKNEQLHLAARRVQEELASARDMQQAILPQHFPNTERYSLQACMNPARELGGDFYDCFSLPEGRLGFLVADVAGKGVGAAFFMAVSRTVLQDLALADLSPAEVFVRANNVLSDRNPMALFVTACYCVYDPRDGSLVYASAGHPAPLVRDADGLVEALHCPCDIALGVMPGMDYSNQQARLAPGDTLLLYTDGITEAFAADGEAYGEARLRHWLAGAAGESAAAKLGSLVEDVADFVGGAEASDDLTALVLCRKPQGVLSVSPEPPIELKNKQLLLDYRLASRLDEIAPLALAVDAALAERSDLAFAVNVCLEELITNIIQHGLLGAPDGQIHVRLSRSEDWLEIILKDDAPPFDPFSEAPAPSLDAALDERAIGGLGVHMVKTMMDEVRAYYDGSGNLIVLLKTLKR</sequence>
<evidence type="ECO:0000256" key="3">
    <source>
        <dbReference type="ARBA" id="ARBA00022679"/>
    </source>
</evidence>
<protein>
    <submittedName>
        <fullName evidence="10">SpoIIE family protein phosphatase</fullName>
    </submittedName>
</protein>
<feature type="domain" description="HAMP" evidence="8">
    <location>
        <begin position="340"/>
        <end position="392"/>
    </location>
</feature>
<accession>A0ABU3PB00</accession>
<dbReference type="SMART" id="SM00331">
    <property type="entry name" value="PP2C_SIG"/>
    <property type="match status" value="1"/>
</dbReference>
<proteinExistence type="predicted"/>
<dbReference type="InterPro" id="IPR052016">
    <property type="entry name" value="Bact_Sigma-Reg"/>
</dbReference>
<dbReference type="SMART" id="SM00304">
    <property type="entry name" value="HAMP"/>
    <property type="match status" value="1"/>
</dbReference>
<dbReference type="Gene3D" id="3.60.40.10">
    <property type="entry name" value="PPM-type phosphatase domain"/>
    <property type="match status" value="1"/>
</dbReference>
<evidence type="ECO:0000256" key="2">
    <source>
        <dbReference type="ARBA" id="ARBA00022553"/>
    </source>
</evidence>
<dbReference type="SUPFAM" id="SSF81606">
    <property type="entry name" value="PP2C-like"/>
    <property type="match status" value="1"/>
</dbReference>
<dbReference type="Pfam" id="PF07228">
    <property type="entry name" value="SpoIIE"/>
    <property type="match status" value="1"/>
</dbReference>
<dbReference type="InterPro" id="IPR001932">
    <property type="entry name" value="PPM-type_phosphatase-like_dom"/>
</dbReference>
<dbReference type="InterPro" id="IPR003660">
    <property type="entry name" value="HAMP_dom"/>
</dbReference>
<feature type="domain" description="PPM-type phosphatase" evidence="9">
    <location>
        <begin position="455"/>
        <end position="669"/>
    </location>
</feature>
<dbReference type="Gene3D" id="6.10.340.10">
    <property type="match status" value="1"/>
</dbReference>
<dbReference type="CDD" id="cd06225">
    <property type="entry name" value="HAMP"/>
    <property type="match status" value="1"/>
</dbReference>
<keyword evidence="7" id="KW-0812">Transmembrane</keyword>
<feature type="transmembrane region" description="Helical" evidence="7">
    <location>
        <begin position="318"/>
        <end position="340"/>
    </location>
</feature>
<comment type="subcellular location">
    <subcellularLocation>
        <location evidence="1">Membrane</location>
    </subcellularLocation>
</comment>
<name>A0ABU3PB00_9BURK</name>
<keyword evidence="5" id="KW-0378">Hydrolase</keyword>
<keyword evidence="3" id="KW-0808">Transferase</keyword>
<evidence type="ECO:0000256" key="4">
    <source>
        <dbReference type="ARBA" id="ARBA00022777"/>
    </source>
</evidence>
<dbReference type="PANTHER" id="PTHR43156:SF2">
    <property type="entry name" value="STAGE II SPORULATION PROTEIN E"/>
    <property type="match status" value="1"/>
</dbReference>
<organism evidence="10 11">
    <name type="scientific">Roseateles aquae</name>
    <dbReference type="NCBI Taxonomy" id="3077235"/>
    <lineage>
        <taxon>Bacteria</taxon>
        <taxon>Pseudomonadati</taxon>
        <taxon>Pseudomonadota</taxon>
        <taxon>Betaproteobacteria</taxon>
        <taxon>Burkholderiales</taxon>
        <taxon>Sphaerotilaceae</taxon>
        <taxon>Roseateles</taxon>
    </lineage>
</organism>
<gene>
    <name evidence="10" type="ORF">RQP53_10820</name>
</gene>
<feature type="coiled-coil region" evidence="6">
    <location>
        <begin position="391"/>
        <end position="440"/>
    </location>
</feature>
<dbReference type="EMBL" id="JAVXZY010000003">
    <property type="protein sequence ID" value="MDT8999760.1"/>
    <property type="molecule type" value="Genomic_DNA"/>
</dbReference>
<dbReference type="Gene3D" id="3.30.565.10">
    <property type="entry name" value="Histidine kinase-like ATPase, C-terminal domain"/>
    <property type="match status" value="1"/>
</dbReference>
<evidence type="ECO:0000256" key="6">
    <source>
        <dbReference type="SAM" id="Coils"/>
    </source>
</evidence>
<dbReference type="PANTHER" id="PTHR43156">
    <property type="entry name" value="STAGE II SPORULATION PROTEIN E-RELATED"/>
    <property type="match status" value="1"/>
</dbReference>
<dbReference type="SUPFAM" id="SSF55874">
    <property type="entry name" value="ATPase domain of HSP90 chaperone/DNA topoisomerase II/histidine kinase"/>
    <property type="match status" value="1"/>
</dbReference>
<comment type="caution">
    <text evidence="10">The sequence shown here is derived from an EMBL/GenBank/DDBJ whole genome shotgun (WGS) entry which is preliminary data.</text>
</comment>
<keyword evidence="7" id="KW-0472">Membrane</keyword>
<dbReference type="Pfam" id="PF13581">
    <property type="entry name" value="HATPase_c_2"/>
    <property type="match status" value="1"/>
</dbReference>
<keyword evidence="11" id="KW-1185">Reference proteome</keyword>
<evidence type="ECO:0000313" key="11">
    <source>
        <dbReference type="Proteomes" id="UP001246372"/>
    </source>
</evidence>
<dbReference type="InterPro" id="IPR036457">
    <property type="entry name" value="PPM-type-like_dom_sf"/>
</dbReference>
<dbReference type="PROSITE" id="PS51746">
    <property type="entry name" value="PPM_2"/>
    <property type="match status" value="1"/>
</dbReference>
<evidence type="ECO:0000259" key="9">
    <source>
        <dbReference type="PROSITE" id="PS51746"/>
    </source>
</evidence>
<evidence type="ECO:0000256" key="5">
    <source>
        <dbReference type="ARBA" id="ARBA00022801"/>
    </source>
</evidence>
<dbReference type="InterPro" id="IPR003594">
    <property type="entry name" value="HATPase_dom"/>
</dbReference>
<reference evidence="10" key="1">
    <citation type="submission" date="2023-09" db="EMBL/GenBank/DDBJ databases">
        <title>Paucibacter sp. APW11 Genome sequencing and assembly.</title>
        <authorList>
            <person name="Kim I."/>
        </authorList>
    </citation>
    <scope>NUCLEOTIDE SEQUENCE</scope>
    <source>
        <strain evidence="10">APW11</strain>
    </source>
</reference>
<feature type="transmembrane region" description="Helical" evidence="7">
    <location>
        <begin position="37"/>
        <end position="56"/>
    </location>
</feature>
<evidence type="ECO:0000256" key="7">
    <source>
        <dbReference type="SAM" id="Phobius"/>
    </source>
</evidence>
<evidence type="ECO:0000313" key="10">
    <source>
        <dbReference type="EMBL" id="MDT8999760.1"/>
    </source>
</evidence>
<keyword evidence="6" id="KW-0175">Coiled coil</keyword>
<dbReference type="CDD" id="cd16936">
    <property type="entry name" value="HATPase_RsbW-like"/>
    <property type="match status" value="1"/>
</dbReference>
<dbReference type="Pfam" id="PF00672">
    <property type="entry name" value="HAMP"/>
    <property type="match status" value="1"/>
</dbReference>
<dbReference type="Proteomes" id="UP001246372">
    <property type="component" value="Unassembled WGS sequence"/>
</dbReference>